<evidence type="ECO:0000256" key="1">
    <source>
        <dbReference type="ARBA" id="ARBA00004141"/>
    </source>
</evidence>
<feature type="transmembrane region" description="Helical" evidence="6">
    <location>
        <begin position="59"/>
        <end position="85"/>
    </location>
</feature>
<keyword evidence="5 6" id="KW-0472">Membrane</keyword>
<sequence>MANRESQKKAFYFVFLICALLLFWVFRPYISMVVLAVITTMLFDPIYKKILKAVKGRKGIAAFVSTFLVLLSFVIPLFFVTVIAAEQAIAFANSVQRYIASGALSVDMVKESLQRIIDRLPQSVNWDAAISAVKLEQIGTTASTNFANYVSNVVLSVLQNGLKILTDVTFFLFIIFYLFQDRDFFFKKLIELSPLEDDEDRLFIHRFESMAKSILKGSMFIAFVQGALGGLMFYLLGIPSAVFWTMLMCFLALLPLGSGLVWIPASIILIVSGSWVRGVILFAFGEAIIATIDNVIRAKLLQHEESHLHPLITLLSVIGGIKAFGFIGFVYGPLIAMLFLTSLQLYRERLKALR</sequence>
<accession>A0A1J5IIP9</accession>
<dbReference type="EMBL" id="MNZT01000072">
    <property type="protein sequence ID" value="OIP96989.1"/>
    <property type="molecule type" value="Genomic_DNA"/>
</dbReference>
<evidence type="ECO:0000256" key="3">
    <source>
        <dbReference type="ARBA" id="ARBA00022692"/>
    </source>
</evidence>
<keyword evidence="3 6" id="KW-0812">Transmembrane</keyword>
<feature type="transmembrane region" description="Helical" evidence="6">
    <location>
        <begin position="312"/>
        <end position="340"/>
    </location>
</feature>
<feature type="transmembrane region" description="Helical" evidence="6">
    <location>
        <begin position="275"/>
        <end position="292"/>
    </location>
</feature>
<evidence type="ECO:0000256" key="4">
    <source>
        <dbReference type="ARBA" id="ARBA00022989"/>
    </source>
</evidence>
<evidence type="ECO:0008006" key="9">
    <source>
        <dbReference type="Google" id="ProtNLM"/>
    </source>
</evidence>
<proteinExistence type="inferred from homology"/>
<feature type="transmembrane region" description="Helical" evidence="6">
    <location>
        <begin position="32"/>
        <end position="47"/>
    </location>
</feature>
<dbReference type="GO" id="GO:0016020">
    <property type="term" value="C:membrane"/>
    <property type="evidence" value="ECO:0007669"/>
    <property type="project" value="UniProtKB-SubCell"/>
</dbReference>
<feature type="transmembrane region" description="Helical" evidence="6">
    <location>
        <begin position="214"/>
        <end position="236"/>
    </location>
</feature>
<protein>
    <recommendedName>
        <fullName evidence="9">AI-2E family transporter</fullName>
    </recommendedName>
</protein>
<dbReference type="InterPro" id="IPR002549">
    <property type="entry name" value="AI-2E-like"/>
</dbReference>
<keyword evidence="4 6" id="KW-1133">Transmembrane helix</keyword>
<feature type="transmembrane region" description="Helical" evidence="6">
    <location>
        <begin position="161"/>
        <end position="179"/>
    </location>
</feature>
<evidence type="ECO:0000256" key="5">
    <source>
        <dbReference type="ARBA" id="ARBA00023136"/>
    </source>
</evidence>
<comment type="similarity">
    <text evidence="2">Belongs to the autoinducer-2 exporter (AI-2E) (TC 2.A.86) family.</text>
</comment>
<dbReference type="Proteomes" id="UP000183245">
    <property type="component" value="Unassembled WGS sequence"/>
</dbReference>
<evidence type="ECO:0000313" key="8">
    <source>
        <dbReference type="Proteomes" id="UP000183245"/>
    </source>
</evidence>
<evidence type="ECO:0000313" key="7">
    <source>
        <dbReference type="EMBL" id="OIP96989.1"/>
    </source>
</evidence>
<dbReference type="Pfam" id="PF01594">
    <property type="entry name" value="AI-2E_transport"/>
    <property type="match status" value="1"/>
</dbReference>
<comment type="subcellular location">
    <subcellularLocation>
        <location evidence="1">Membrane</location>
        <topology evidence="1">Multi-pass membrane protein</topology>
    </subcellularLocation>
</comment>
<dbReference type="PANTHER" id="PTHR21716">
    <property type="entry name" value="TRANSMEMBRANE PROTEIN"/>
    <property type="match status" value="1"/>
</dbReference>
<comment type="caution">
    <text evidence="7">The sequence shown here is derived from an EMBL/GenBank/DDBJ whole genome shotgun (WGS) entry which is preliminary data.</text>
</comment>
<reference evidence="7 8" key="1">
    <citation type="journal article" date="2016" name="Environ. Microbiol.">
        <title>Genomic resolution of a cold subsurface aquifer community provides metabolic insights for novel microbes adapted to high CO concentrations.</title>
        <authorList>
            <person name="Probst A.J."/>
            <person name="Castelle C.J."/>
            <person name="Singh A."/>
            <person name="Brown C.T."/>
            <person name="Anantharaman K."/>
            <person name="Sharon I."/>
            <person name="Hug L.A."/>
            <person name="Burstein D."/>
            <person name="Emerson J.B."/>
            <person name="Thomas B.C."/>
            <person name="Banfield J.F."/>
        </authorList>
    </citation>
    <scope>NUCLEOTIDE SEQUENCE [LARGE SCALE GENOMIC DNA]</scope>
    <source>
        <strain evidence="7">CG2_30_54_11</strain>
    </source>
</reference>
<evidence type="ECO:0000256" key="2">
    <source>
        <dbReference type="ARBA" id="ARBA00009773"/>
    </source>
</evidence>
<dbReference type="STRING" id="1817892.AUK40_04150"/>
<dbReference type="AlphaFoldDB" id="A0A1J5IIP9"/>
<feature type="transmembrane region" description="Helical" evidence="6">
    <location>
        <begin position="9"/>
        <end position="26"/>
    </location>
</feature>
<evidence type="ECO:0000256" key="6">
    <source>
        <dbReference type="SAM" id="Phobius"/>
    </source>
</evidence>
<feature type="transmembrane region" description="Helical" evidence="6">
    <location>
        <begin position="242"/>
        <end position="263"/>
    </location>
</feature>
<name>A0A1J5IIP9_9BACT</name>
<dbReference type="PANTHER" id="PTHR21716:SF4">
    <property type="entry name" value="TRANSMEMBRANE PROTEIN 245"/>
    <property type="match status" value="1"/>
</dbReference>
<organism evidence="7 8">
    <name type="scientific">Candidatus Wirthbacteria bacterium CG2_30_54_11</name>
    <dbReference type="NCBI Taxonomy" id="1817892"/>
    <lineage>
        <taxon>Bacteria</taxon>
        <taxon>Candidatus Wirthbacteria</taxon>
    </lineage>
</organism>
<gene>
    <name evidence="7" type="ORF">AUK40_04150</name>
</gene>